<protein>
    <recommendedName>
        <fullName evidence="3">Novel STAND NTPase 3 domain-containing protein</fullName>
    </recommendedName>
</protein>
<dbReference type="InterPro" id="IPR049050">
    <property type="entry name" value="nSTAND3"/>
</dbReference>
<dbReference type="Pfam" id="PF12796">
    <property type="entry name" value="Ank_2"/>
    <property type="match status" value="1"/>
</dbReference>
<keyword evidence="5" id="KW-1185">Reference proteome</keyword>
<dbReference type="InterPro" id="IPR002110">
    <property type="entry name" value="Ankyrin_rpt"/>
</dbReference>
<dbReference type="SMART" id="SM00248">
    <property type="entry name" value="ANK"/>
    <property type="match status" value="4"/>
</dbReference>
<dbReference type="SUPFAM" id="SSF52540">
    <property type="entry name" value="P-loop containing nucleoside triphosphate hydrolases"/>
    <property type="match status" value="2"/>
</dbReference>
<gene>
    <name evidence="4" type="ORF">FSP39_021639</name>
</gene>
<evidence type="ECO:0000259" key="3">
    <source>
        <dbReference type="Pfam" id="PF20720"/>
    </source>
</evidence>
<feature type="domain" description="Novel STAND NTPase 3" evidence="3">
    <location>
        <begin position="15"/>
        <end position="170"/>
    </location>
</feature>
<reference evidence="4" key="1">
    <citation type="submission" date="2019-08" db="EMBL/GenBank/DDBJ databases">
        <title>The improved chromosome-level genome for the pearl oyster Pinctada fucata martensii using PacBio sequencing and Hi-C.</title>
        <authorList>
            <person name="Zheng Z."/>
        </authorList>
    </citation>
    <scope>NUCLEOTIDE SEQUENCE</scope>
    <source>
        <strain evidence="4">ZZ-2019</strain>
        <tissue evidence="4">Adductor muscle</tissue>
    </source>
</reference>
<dbReference type="Proteomes" id="UP001186944">
    <property type="component" value="Unassembled WGS sequence"/>
</dbReference>
<evidence type="ECO:0000313" key="4">
    <source>
        <dbReference type="EMBL" id="KAK3109036.1"/>
    </source>
</evidence>
<dbReference type="AlphaFoldDB" id="A0AA88YN76"/>
<dbReference type="Gene3D" id="1.25.40.20">
    <property type="entry name" value="Ankyrin repeat-containing domain"/>
    <property type="match status" value="2"/>
</dbReference>
<comment type="caution">
    <text evidence="4">The sequence shown here is derived from an EMBL/GenBank/DDBJ whole genome shotgun (WGS) entry which is preliminary data.</text>
</comment>
<dbReference type="InterPro" id="IPR027417">
    <property type="entry name" value="P-loop_NTPase"/>
</dbReference>
<dbReference type="Pfam" id="PF20720">
    <property type="entry name" value="nSTAND3"/>
    <property type="match status" value="1"/>
</dbReference>
<sequence length="784" mass="90645">MLDAHKRELSSTNSTRAEEAATKMLLEKSFVVITGKAGTGKTYTAKNILVKLRKVRKGIPIILTHSDEWRQVDPIARNIILLDDVFGSNNLEIMKLSDWEIHFDSLYECCKNGKMYLIISCRDTILANIEQKLQKYKLFNSQSFRDNIINLSSQEYALTAAEKTDILMHFCRKYDVQVIEEDVTSRSGGLNLEERFSRVLTSKSISRISQTNPFIGFPQTCFLFFNDERFFRKGVEYFVRANLHLKDTISEMKRGNPQEGLVLFYTFLEKYSELDCSHINSEQFEKLKQDLDVEMEVTDIQEYASSLCPAYLTKINGDADRFTFQHATIFEAVMQAFGRDYQSTFLKLAGEKLIWDFATSSNYSQKSEEIVLKIRREHAQELADHLLKHSYWYHHKTMEDEEFAVVVLEKLLSTDDLSPREILKRCSCNEAYHIVRELIKRFHTHSGELNGIPKLEPRHLSHDDLQHALKWAIWKGSAKCIDALATEGQLDLHKDILYEDNVYMTPLTYAGRHDTSGKSVEFLLDKYNVSCDSRDANANTIAHRAAQFGWNKIMKRIISEHSSELSKKNKRQLLPIEVACFYGQSEVLDLLLTNNACPLEPHILMKWTLFGLRFCPLYPSQDVYLDEVGEIKLSEELSSTTEGMFKETFEILEAKYPRCFQSNIMNTVDAFGNTALHYCVLNNLFSLFSFIIQRSSSAVRDKDCLQKVIRICTYLGRVEMLRILSKHSKIDETVNGILGFCSEIDLIRKENLLKCLKTYDANEQTVFDNPQLENEIRNMLKKHK</sequence>
<dbReference type="PANTHER" id="PTHR24198:SF165">
    <property type="entry name" value="ANKYRIN REPEAT-CONTAINING PROTEIN-RELATED"/>
    <property type="match status" value="1"/>
</dbReference>
<name>A0AA88YN76_PINIB</name>
<dbReference type="InterPro" id="IPR036770">
    <property type="entry name" value="Ankyrin_rpt-contain_sf"/>
</dbReference>
<dbReference type="EMBL" id="VSWD01000001">
    <property type="protein sequence ID" value="KAK3109036.1"/>
    <property type="molecule type" value="Genomic_DNA"/>
</dbReference>
<dbReference type="PANTHER" id="PTHR24198">
    <property type="entry name" value="ANKYRIN REPEAT AND PROTEIN KINASE DOMAIN-CONTAINING PROTEIN"/>
    <property type="match status" value="1"/>
</dbReference>
<accession>A0AA88YN76</accession>
<dbReference type="SUPFAM" id="SSF48403">
    <property type="entry name" value="Ankyrin repeat"/>
    <property type="match status" value="1"/>
</dbReference>
<proteinExistence type="predicted"/>
<evidence type="ECO:0000256" key="2">
    <source>
        <dbReference type="ARBA" id="ARBA00023043"/>
    </source>
</evidence>
<keyword evidence="2" id="KW-0040">ANK repeat</keyword>
<keyword evidence="1" id="KW-0677">Repeat</keyword>
<evidence type="ECO:0000313" key="5">
    <source>
        <dbReference type="Proteomes" id="UP001186944"/>
    </source>
</evidence>
<evidence type="ECO:0000256" key="1">
    <source>
        <dbReference type="ARBA" id="ARBA00022737"/>
    </source>
</evidence>
<dbReference type="Gene3D" id="3.40.50.300">
    <property type="entry name" value="P-loop containing nucleotide triphosphate hydrolases"/>
    <property type="match status" value="1"/>
</dbReference>
<organism evidence="4 5">
    <name type="scientific">Pinctada imbricata</name>
    <name type="common">Atlantic pearl-oyster</name>
    <name type="synonym">Pinctada martensii</name>
    <dbReference type="NCBI Taxonomy" id="66713"/>
    <lineage>
        <taxon>Eukaryota</taxon>
        <taxon>Metazoa</taxon>
        <taxon>Spiralia</taxon>
        <taxon>Lophotrochozoa</taxon>
        <taxon>Mollusca</taxon>
        <taxon>Bivalvia</taxon>
        <taxon>Autobranchia</taxon>
        <taxon>Pteriomorphia</taxon>
        <taxon>Pterioida</taxon>
        <taxon>Pterioidea</taxon>
        <taxon>Pteriidae</taxon>
        <taxon>Pinctada</taxon>
    </lineage>
</organism>